<dbReference type="Proteomes" id="UP001054945">
    <property type="component" value="Unassembled WGS sequence"/>
</dbReference>
<feature type="compositionally biased region" description="Acidic residues" evidence="1">
    <location>
        <begin position="33"/>
        <end position="42"/>
    </location>
</feature>
<name>A0AAV4T611_CAEEX</name>
<evidence type="ECO:0000313" key="3">
    <source>
        <dbReference type="Proteomes" id="UP001054945"/>
    </source>
</evidence>
<protein>
    <submittedName>
        <fullName evidence="2">Uncharacterized protein</fullName>
    </submittedName>
</protein>
<dbReference type="EMBL" id="BPLR01010653">
    <property type="protein sequence ID" value="GIY40736.1"/>
    <property type="molecule type" value="Genomic_DNA"/>
</dbReference>
<keyword evidence="3" id="KW-1185">Reference proteome</keyword>
<sequence>MAIGTAGFKRTVHLLITPQNNKQVKEAGREKTSEEEEEEPEAVEDRQQSPSWASPCDKDAINHPSTGEISTTRVAGDVNKEPPCHLRQSLTMTN</sequence>
<proteinExistence type="predicted"/>
<feature type="compositionally biased region" description="Polar residues" evidence="1">
    <location>
        <begin position="63"/>
        <end position="73"/>
    </location>
</feature>
<comment type="caution">
    <text evidence="2">The sequence shown here is derived from an EMBL/GenBank/DDBJ whole genome shotgun (WGS) entry which is preliminary data.</text>
</comment>
<evidence type="ECO:0000313" key="2">
    <source>
        <dbReference type="EMBL" id="GIY40736.1"/>
    </source>
</evidence>
<evidence type="ECO:0000256" key="1">
    <source>
        <dbReference type="SAM" id="MobiDB-lite"/>
    </source>
</evidence>
<organism evidence="2 3">
    <name type="scientific">Caerostris extrusa</name>
    <name type="common">Bark spider</name>
    <name type="synonym">Caerostris bankana</name>
    <dbReference type="NCBI Taxonomy" id="172846"/>
    <lineage>
        <taxon>Eukaryota</taxon>
        <taxon>Metazoa</taxon>
        <taxon>Ecdysozoa</taxon>
        <taxon>Arthropoda</taxon>
        <taxon>Chelicerata</taxon>
        <taxon>Arachnida</taxon>
        <taxon>Araneae</taxon>
        <taxon>Araneomorphae</taxon>
        <taxon>Entelegynae</taxon>
        <taxon>Araneoidea</taxon>
        <taxon>Araneidae</taxon>
        <taxon>Caerostris</taxon>
    </lineage>
</organism>
<reference evidence="2 3" key="1">
    <citation type="submission" date="2021-06" db="EMBL/GenBank/DDBJ databases">
        <title>Caerostris extrusa draft genome.</title>
        <authorList>
            <person name="Kono N."/>
            <person name="Arakawa K."/>
        </authorList>
    </citation>
    <scope>NUCLEOTIDE SEQUENCE [LARGE SCALE GENOMIC DNA]</scope>
</reference>
<dbReference type="AlphaFoldDB" id="A0AAV4T611"/>
<accession>A0AAV4T611</accession>
<feature type="region of interest" description="Disordered" evidence="1">
    <location>
        <begin position="17"/>
        <end position="94"/>
    </location>
</feature>
<feature type="compositionally biased region" description="Basic and acidic residues" evidence="1">
    <location>
        <begin position="23"/>
        <end position="32"/>
    </location>
</feature>
<gene>
    <name evidence="2" type="ORF">CEXT_33291</name>
</gene>